<feature type="transmembrane region" description="Helical" evidence="12">
    <location>
        <begin position="271"/>
        <end position="290"/>
    </location>
</feature>
<dbReference type="GO" id="GO:0006506">
    <property type="term" value="P:GPI anchor biosynthetic process"/>
    <property type="evidence" value="ECO:0007669"/>
    <property type="project" value="UniProtKB-KW"/>
</dbReference>
<dbReference type="Proteomes" id="UP001056384">
    <property type="component" value="Chromosome 4"/>
</dbReference>
<feature type="transmembrane region" description="Helical" evidence="12">
    <location>
        <begin position="339"/>
        <end position="360"/>
    </location>
</feature>
<keyword evidence="7 12" id="KW-0808">Transferase</keyword>
<dbReference type="OrthoDB" id="10252502at2759"/>
<evidence type="ECO:0000256" key="3">
    <source>
        <dbReference type="ARBA" id="ARBA00008698"/>
    </source>
</evidence>
<dbReference type="GO" id="GO:0000009">
    <property type="term" value="F:alpha-1,6-mannosyltransferase activity"/>
    <property type="evidence" value="ECO:0007669"/>
    <property type="project" value="InterPro"/>
</dbReference>
<evidence type="ECO:0000256" key="11">
    <source>
        <dbReference type="ARBA" id="ARBA00023136"/>
    </source>
</evidence>
<proteinExistence type="inferred from homology"/>
<keyword evidence="11 12" id="KW-0472">Membrane</keyword>
<comment type="similarity">
    <text evidence="3 12">Belongs to the PIGV family.</text>
</comment>
<dbReference type="EC" id="2.4.1.-" evidence="12"/>
<name>A0A9Q9EJ18_9PEZI</name>
<comment type="pathway">
    <text evidence="2 12">Glycolipid biosynthesis; glycosylphosphatidylinositol-anchor biosynthesis.</text>
</comment>
<sequence>MARSSQNGTRTASRERLSTDQGHTSTVHLIVVFLSWKLLLLLTAIASPGPGYDSSTEILFRRNTQSADSWLEYLAIRLTRWDGLYFASASESGLLFEQQWAFSPFLARVTSMIAGVSHSLAYQPPIVRHALVGITISHVAHLVAVILLYRLTYIILSDAYQRKQQIAFTAACLHTISPAGLFLSAPYGESAFAMFNFAGLLCYAHASQSLHQPGIASATTSFAWTIASGLLIGIATMIRSNGLFGGFMFACDVVAFLPSLSSVLRQHDWSTLVRVSSTILAGVLIAIGYIGPQVFAYIEYCTGGNERIWCHRTIPSIYSFVQSHYWDVGFLHYWTTSNLPLFTLATPMLAMLVGTGYIALHPTQLNTFASAVTASVKPEGSGSGDVFRHTMRRFALPQVVLAVLAFTSFHVQIINRISSGYPVWYILLAIAIRANTSEMRLGVGALNFLQSNAELLARTCVIYAIVQGGLYASFLPPA</sequence>
<feature type="transmembrane region" description="Helical" evidence="12">
    <location>
        <begin position="26"/>
        <end position="46"/>
    </location>
</feature>
<feature type="transmembrane region" description="Helical" evidence="12">
    <location>
        <begin position="130"/>
        <end position="153"/>
    </location>
</feature>
<evidence type="ECO:0000256" key="5">
    <source>
        <dbReference type="ARBA" id="ARBA00022502"/>
    </source>
</evidence>
<dbReference type="GO" id="GO:0005789">
    <property type="term" value="C:endoplasmic reticulum membrane"/>
    <property type="evidence" value="ECO:0007669"/>
    <property type="project" value="UniProtKB-SubCell"/>
</dbReference>
<feature type="transmembrane region" description="Helical" evidence="12">
    <location>
        <begin position="244"/>
        <end position="264"/>
    </location>
</feature>
<keyword evidence="9 12" id="KW-0256">Endoplasmic reticulum</keyword>
<evidence type="ECO:0000256" key="6">
    <source>
        <dbReference type="ARBA" id="ARBA00022676"/>
    </source>
</evidence>
<evidence type="ECO:0000313" key="13">
    <source>
        <dbReference type="EMBL" id="USW52590.1"/>
    </source>
</evidence>
<keyword evidence="8 12" id="KW-0812">Transmembrane</keyword>
<evidence type="ECO:0000256" key="12">
    <source>
        <dbReference type="RuleBase" id="RU363112"/>
    </source>
</evidence>
<comment type="function">
    <text evidence="12">Mannosyltransferase involved in glycosylphosphatidylinositol-anchor biosynthesis.</text>
</comment>
<evidence type="ECO:0000256" key="1">
    <source>
        <dbReference type="ARBA" id="ARBA00004477"/>
    </source>
</evidence>
<dbReference type="GO" id="GO:0004376">
    <property type="term" value="F:GPI mannosyltransferase activity"/>
    <property type="evidence" value="ECO:0007669"/>
    <property type="project" value="InterPro"/>
</dbReference>
<evidence type="ECO:0000313" key="14">
    <source>
        <dbReference type="Proteomes" id="UP001056384"/>
    </source>
</evidence>
<keyword evidence="6 12" id="KW-0328">Glycosyltransferase</keyword>
<organism evidence="13 14">
    <name type="scientific">Septoria linicola</name>
    <dbReference type="NCBI Taxonomy" id="215465"/>
    <lineage>
        <taxon>Eukaryota</taxon>
        <taxon>Fungi</taxon>
        <taxon>Dikarya</taxon>
        <taxon>Ascomycota</taxon>
        <taxon>Pezizomycotina</taxon>
        <taxon>Dothideomycetes</taxon>
        <taxon>Dothideomycetidae</taxon>
        <taxon>Mycosphaerellales</taxon>
        <taxon>Mycosphaerellaceae</taxon>
        <taxon>Septoria</taxon>
    </lineage>
</organism>
<dbReference type="EMBL" id="CP099421">
    <property type="protein sequence ID" value="USW52590.1"/>
    <property type="molecule type" value="Genomic_DNA"/>
</dbReference>
<evidence type="ECO:0000256" key="9">
    <source>
        <dbReference type="ARBA" id="ARBA00022824"/>
    </source>
</evidence>
<dbReference type="PANTHER" id="PTHR12468:SF2">
    <property type="entry name" value="GPI MANNOSYLTRANSFERASE 2"/>
    <property type="match status" value="1"/>
</dbReference>
<evidence type="ECO:0000256" key="2">
    <source>
        <dbReference type="ARBA" id="ARBA00004687"/>
    </source>
</evidence>
<comment type="subcellular location">
    <subcellularLocation>
        <location evidence="1 12">Endoplasmic reticulum membrane</location>
        <topology evidence="1 12">Multi-pass membrane protein</topology>
    </subcellularLocation>
</comment>
<evidence type="ECO:0000256" key="4">
    <source>
        <dbReference type="ARBA" id="ARBA00013795"/>
    </source>
</evidence>
<protein>
    <recommendedName>
        <fullName evidence="4 12">GPI mannosyltransferase 2</fullName>
        <ecNumber evidence="12">2.4.1.-</ecNumber>
    </recommendedName>
</protein>
<dbReference type="PANTHER" id="PTHR12468">
    <property type="entry name" value="GPI MANNOSYLTRANSFERASE 2"/>
    <property type="match status" value="1"/>
</dbReference>
<dbReference type="GO" id="GO:0031501">
    <property type="term" value="C:mannosyltransferase complex"/>
    <property type="evidence" value="ECO:0007669"/>
    <property type="project" value="TreeGrafter"/>
</dbReference>
<feature type="transmembrane region" description="Helical" evidence="12">
    <location>
        <begin position="394"/>
        <end position="413"/>
    </location>
</feature>
<evidence type="ECO:0000256" key="8">
    <source>
        <dbReference type="ARBA" id="ARBA00022692"/>
    </source>
</evidence>
<dbReference type="InterPro" id="IPR007315">
    <property type="entry name" value="PIG-V/Gpi18"/>
</dbReference>
<evidence type="ECO:0000256" key="10">
    <source>
        <dbReference type="ARBA" id="ARBA00022989"/>
    </source>
</evidence>
<keyword evidence="10 12" id="KW-1133">Transmembrane helix</keyword>
<keyword evidence="5 12" id="KW-0337">GPI-anchor biosynthesis</keyword>
<keyword evidence="14" id="KW-1185">Reference proteome</keyword>
<evidence type="ECO:0000256" key="7">
    <source>
        <dbReference type="ARBA" id="ARBA00022679"/>
    </source>
</evidence>
<feature type="transmembrane region" description="Helical" evidence="12">
    <location>
        <begin position="218"/>
        <end position="238"/>
    </location>
</feature>
<reference evidence="13" key="1">
    <citation type="submission" date="2022-06" db="EMBL/GenBank/DDBJ databases">
        <title>Complete genome sequences of two strains of the flax pathogen Septoria linicola.</title>
        <authorList>
            <person name="Lapalu N."/>
            <person name="Simon A."/>
            <person name="Demenou B."/>
            <person name="Paumier D."/>
            <person name="Guillot M.-P."/>
            <person name="Gout L."/>
            <person name="Valade R."/>
        </authorList>
    </citation>
    <scope>NUCLEOTIDE SEQUENCE</scope>
    <source>
        <strain evidence="13">SE15195</strain>
    </source>
</reference>
<dbReference type="Pfam" id="PF04188">
    <property type="entry name" value="Mannosyl_trans2"/>
    <property type="match status" value="1"/>
</dbReference>
<accession>A0A9Q9EJ18</accession>
<feature type="transmembrane region" description="Helical" evidence="12">
    <location>
        <begin position="165"/>
        <end position="184"/>
    </location>
</feature>
<gene>
    <name evidence="13" type="ORF">Slin15195_G059090</name>
</gene>
<dbReference type="AlphaFoldDB" id="A0A9Q9EJ18"/>